<reference evidence="1" key="1">
    <citation type="submission" date="2014-05" db="EMBL/GenBank/DDBJ databases">
        <authorList>
            <person name="Chronopoulou M."/>
        </authorList>
    </citation>
    <scope>NUCLEOTIDE SEQUENCE</scope>
    <source>
        <tissue evidence="1">Whole organism</tissue>
    </source>
</reference>
<sequence length="68" mass="7827">MEMITVSAAFLALTVARKRSHTRCLFCCCSDMFTLPRNTKTAGKERKISRSHTETSYLFSCNYKNKKL</sequence>
<proteinExistence type="predicted"/>
<accession>A0A0K2VHQ6</accession>
<dbReference type="AlphaFoldDB" id="A0A0K2VHQ6"/>
<dbReference type="EMBL" id="HACA01032120">
    <property type="protein sequence ID" value="CDW49481.1"/>
    <property type="molecule type" value="Transcribed_RNA"/>
</dbReference>
<name>A0A0K2VHQ6_LEPSM</name>
<protein>
    <submittedName>
        <fullName evidence="1">Uncharacterized protein</fullName>
    </submittedName>
</protein>
<evidence type="ECO:0000313" key="1">
    <source>
        <dbReference type="EMBL" id="CDW49481.1"/>
    </source>
</evidence>
<organism evidence="1">
    <name type="scientific">Lepeophtheirus salmonis</name>
    <name type="common">Salmon louse</name>
    <name type="synonym">Caligus salmonis</name>
    <dbReference type="NCBI Taxonomy" id="72036"/>
    <lineage>
        <taxon>Eukaryota</taxon>
        <taxon>Metazoa</taxon>
        <taxon>Ecdysozoa</taxon>
        <taxon>Arthropoda</taxon>
        <taxon>Crustacea</taxon>
        <taxon>Multicrustacea</taxon>
        <taxon>Hexanauplia</taxon>
        <taxon>Copepoda</taxon>
        <taxon>Siphonostomatoida</taxon>
        <taxon>Caligidae</taxon>
        <taxon>Lepeophtheirus</taxon>
    </lineage>
</organism>